<dbReference type="InterPro" id="IPR002579">
    <property type="entry name" value="Met_Sox_Rdtase_MsrB_dom"/>
</dbReference>
<name>A0A2S7T002_9BACT</name>
<dbReference type="Gene3D" id="2.170.150.20">
    <property type="entry name" value="Peptide methionine sulfoxide reductase"/>
    <property type="match status" value="1"/>
</dbReference>
<keyword evidence="5" id="KW-0862">Zinc</keyword>
<dbReference type="FunFam" id="2.170.150.20:FF:000001">
    <property type="entry name" value="Peptide methionine sulfoxide reductase MsrB"/>
    <property type="match status" value="1"/>
</dbReference>
<keyword evidence="4" id="KW-0479">Metal-binding</keyword>
<evidence type="ECO:0000256" key="2">
    <source>
        <dbReference type="ARBA" id="ARBA00007174"/>
    </source>
</evidence>
<dbReference type="GO" id="GO:0006979">
    <property type="term" value="P:response to oxidative stress"/>
    <property type="evidence" value="ECO:0007669"/>
    <property type="project" value="InterPro"/>
</dbReference>
<dbReference type="PANTHER" id="PTHR10173:SF57">
    <property type="entry name" value="PEPTIDE-METHIONINE (R)-S-OXIDE REDUCTASE"/>
    <property type="match status" value="1"/>
</dbReference>
<dbReference type="GO" id="GO:0030091">
    <property type="term" value="P:protein repair"/>
    <property type="evidence" value="ECO:0007669"/>
    <property type="project" value="InterPro"/>
</dbReference>
<evidence type="ECO:0000256" key="5">
    <source>
        <dbReference type="ARBA" id="ARBA00022833"/>
    </source>
</evidence>
<feature type="domain" description="MsrB" evidence="8">
    <location>
        <begin position="42"/>
        <end position="164"/>
    </location>
</feature>
<organism evidence="9 10">
    <name type="scientific">Flavipsychrobacter stenotrophus</name>
    <dbReference type="NCBI Taxonomy" id="2077091"/>
    <lineage>
        <taxon>Bacteria</taxon>
        <taxon>Pseudomonadati</taxon>
        <taxon>Bacteroidota</taxon>
        <taxon>Chitinophagia</taxon>
        <taxon>Chitinophagales</taxon>
        <taxon>Chitinophagaceae</taxon>
        <taxon>Flavipsychrobacter</taxon>
    </lineage>
</organism>
<dbReference type="NCBIfam" id="TIGR00357">
    <property type="entry name" value="peptide-methionine (R)-S-oxide reductase MsrB"/>
    <property type="match status" value="1"/>
</dbReference>
<evidence type="ECO:0000256" key="1">
    <source>
        <dbReference type="ARBA" id="ARBA00001947"/>
    </source>
</evidence>
<gene>
    <name evidence="9" type="primary">msrB</name>
    <name evidence="9" type="ORF">CJD36_009925</name>
</gene>
<proteinExistence type="inferred from homology"/>
<keyword evidence="6" id="KW-0560">Oxidoreductase</keyword>
<protein>
    <recommendedName>
        <fullName evidence="3">peptide-methionine (R)-S-oxide reductase</fullName>
        <ecNumber evidence="3">1.8.4.12</ecNumber>
    </recommendedName>
</protein>
<dbReference type="GO" id="GO:0046872">
    <property type="term" value="F:metal ion binding"/>
    <property type="evidence" value="ECO:0007669"/>
    <property type="project" value="UniProtKB-KW"/>
</dbReference>
<evidence type="ECO:0000313" key="9">
    <source>
        <dbReference type="EMBL" id="PQJ12096.1"/>
    </source>
</evidence>
<dbReference type="RefSeq" id="WP_105038975.1">
    <property type="nucleotide sequence ID" value="NZ_PPSL01000002.1"/>
</dbReference>
<evidence type="ECO:0000256" key="7">
    <source>
        <dbReference type="ARBA" id="ARBA00048488"/>
    </source>
</evidence>
<keyword evidence="10" id="KW-1185">Reference proteome</keyword>
<dbReference type="AlphaFoldDB" id="A0A2S7T002"/>
<dbReference type="InterPro" id="IPR028427">
    <property type="entry name" value="Met_Sox_Rdtase_MsrB"/>
</dbReference>
<dbReference type="GO" id="GO:0005737">
    <property type="term" value="C:cytoplasm"/>
    <property type="evidence" value="ECO:0007669"/>
    <property type="project" value="TreeGrafter"/>
</dbReference>
<dbReference type="Proteomes" id="UP000239872">
    <property type="component" value="Unassembled WGS sequence"/>
</dbReference>
<dbReference type="EC" id="1.8.4.12" evidence="3"/>
<comment type="similarity">
    <text evidence="2">Belongs to the MsrB Met sulfoxide reductase family.</text>
</comment>
<dbReference type="EMBL" id="PPSL01000002">
    <property type="protein sequence ID" value="PQJ12096.1"/>
    <property type="molecule type" value="Genomic_DNA"/>
</dbReference>
<evidence type="ECO:0000256" key="3">
    <source>
        <dbReference type="ARBA" id="ARBA00012499"/>
    </source>
</evidence>
<comment type="cofactor">
    <cofactor evidence="1">
        <name>Zn(2+)</name>
        <dbReference type="ChEBI" id="CHEBI:29105"/>
    </cofactor>
</comment>
<comment type="caution">
    <text evidence="9">The sequence shown here is derived from an EMBL/GenBank/DDBJ whole genome shotgun (WGS) entry which is preliminary data.</text>
</comment>
<evidence type="ECO:0000256" key="4">
    <source>
        <dbReference type="ARBA" id="ARBA00022723"/>
    </source>
</evidence>
<dbReference type="OrthoDB" id="4174719at2"/>
<dbReference type="GO" id="GO:0033743">
    <property type="term" value="F:peptide-methionine (R)-S-oxide reductase activity"/>
    <property type="evidence" value="ECO:0007669"/>
    <property type="project" value="UniProtKB-EC"/>
</dbReference>
<evidence type="ECO:0000259" key="8">
    <source>
        <dbReference type="PROSITE" id="PS51790"/>
    </source>
</evidence>
<dbReference type="PROSITE" id="PS51790">
    <property type="entry name" value="MSRB"/>
    <property type="match status" value="1"/>
</dbReference>
<reference evidence="9 10" key="1">
    <citation type="submission" date="2018-01" db="EMBL/GenBank/DDBJ databases">
        <title>A novel member of the phylum Bacteroidetes isolated from glacier ice.</title>
        <authorList>
            <person name="Liu Q."/>
            <person name="Xin Y.-H."/>
        </authorList>
    </citation>
    <scope>NUCLEOTIDE SEQUENCE [LARGE SCALE GENOMIC DNA]</scope>
    <source>
        <strain evidence="9 10">RB1R16</strain>
    </source>
</reference>
<dbReference type="SUPFAM" id="SSF51316">
    <property type="entry name" value="Mss4-like"/>
    <property type="match status" value="1"/>
</dbReference>
<evidence type="ECO:0000256" key="6">
    <source>
        <dbReference type="ARBA" id="ARBA00023002"/>
    </source>
</evidence>
<sequence>MKNAGVLLSFLILVFGVGPSYSQQTKNPYYSHADNGKLRVADAEWKKILPGNVYHILREAGTEAPNTGPFVHNPKKGTYHCAACGHALFSSATKFDSGTGWPSFYQVLNKNSVIENRDESLGVVRTEVVCERCGGHLGHVFDDGPKPTGLRYCMNGFALSFEAAK</sequence>
<dbReference type="Pfam" id="PF01641">
    <property type="entry name" value="SelR"/>
    <property type="match status" value="1"/>
</dbReference>
<comment type="catalytic activity">
    <reaction evidence="7">
        <text>L-methionyl-[protein] + [thioredoxin]-disulfide + H2O = L-methionyl-(R)-S-oxide-[protein] + [thioredoxin]-dithiol</text>
        <dbReference type="Rhea" id="RHEA:24164"/>
        <dbReference type="Rhea" id="RHEA-COMP:10698"/>
        <dbReference type="Rhea" id="RHEA-COMP:10700"/>
        <dbReference type="Rhea" id="RHEA-COMP:12313"/>
        <dbReference type="Rhea" id="RHEA-COMP:12314"/>
        <dbReference type="ChEBI" id="CHEBI:15377"/>
        <dbReference type="ChEBI" id="CHEBI:16044"/>
        <dbReference type="ChEBI" id="CHEBI:29950"/>
        <dbReference type="ChEBI" id="CHEBI:45764"/>
        <dbReference type="ChEBI" id="CHEBI:50058"/>
        <dbReference type="EC" id="1.8.4.12"/>
    </reaction>
</comment>
<dbReference type="PANTHER" id="PTHR10173">
    <property type="entry name" value="METHIONINE SULFOXIDE REDUCTASE"/>
    <property type="match status" value="1"/>
</dbReference>
<dbReference type="InterPro" id="IPR011057">
    <property type="entry name" value="Mss4-like_sf"/>
</dbReference>
<evidence type="ECO:0000313" key="10">
    <source>
        <dbReference type="Proteomes" id="UP000239872"/>
    </source>
</evidence>
<accession>A0A2S7T002</accession>